<reference evidence="6" key="1">
    <citation type="journal article" date="2021" name="PeerJ">
        <title>Extensive microbial diversity within the chicken gut microbiome revealed by metagenomics and culture.</title>
        <authorList>
            <person name="Gilroy R."/>
            <person name="Ravi A."/>
            <person name="Getino M."/>
            <person name="Pursley I."/>
            <person name="Horton D.L."/>
            <person name="Alikhan N.F."/>
            <person name="Baker D."/>
            <person name="Gharbi K."/>
            <person name="Hall N."/>
            <person name="Watson M."/>
            <person name="Adriaenssens E.M."/>
            <person name="Foster-Nyarko E."/>
            <person name="Jarju S."/>
            <person name="Secka A."/>
            <person name="Antonio M."/>
            <person name="Oren A."/>
            <person name="Chaudhuri R.R."/>
            <person name="La Ragione R."/>
            <person name="Hildebrand F."/>
            <person name="Pallen M.J."/>
        </authorList>
    </citation>
    <scope>NUCLEOTIDE SEQUENCE</scope>
    <source>
        <strain evidence="6">CHK180-15479</strain>
    </source>
</reference>
<dbReference type="GO" id="GO:0030145">
    <property type="term" value="F:manganese ion binding"/>
    <property type="evidence" value="ECO:0007669"/>
    <property type="project" value="InterPro"/>
</dbReference>
<gene>
    <name evidence="6" type="ORF">H9704_11460</name>
</gene>
<accession>A0A9D2N0G8</accession>
<evidence type="ECO:0000256" key="5">
    <source>
        <dbReference type="ARBA" id="ARBA00051722"/>
    </source>
</evidence>
<keyword evidence="4" id="KW-0904">Protein phosphatase</keyword>
<dbReference type="PANTHER" id="PTHR39181:SF1">
    <property type="entry name" value="TYROSINE-PROTEIN PHOSPHATASE YWQE"/>
    <property type="match status" value="1"/>
</dbReference>
<dbReference type="PANTHER" id="PTHR39181">
    <property type="entry name" value="TYROSINE-PROTEIN PHOSPHATASE YWQE"/>
    <property type="match status" value="1"/>
</dbReference>
<dbReference type="EMBL" id="DWWT01000059">
    <property type="protein sequence ID" value="HJC06749.1"/>
    <property type="molecule type" value="Genomic_DNA"/>
</dbReference>
<comment type="similarity">
    <text evidence="1">Belongs to the metallo-dependent hydrolases superfamily. CpsB/CapC family.</text>
</comment>
<dbReference type="Gene3D" id="3.20.20.140">
    <property type="entry name" value="Metal-dependent hydrolases"/>
    <property type="match status" value="1"/>
</dbReference>
<dbReference type="InterPro" id="IPR016667">
    <property type="entry name" value="Caps_polysacc_synth_CpsB/CapC"/>
</dbReference>
<evidence type="ECO:0000256" key="3">
    <source>
        <dbReference type="ARBA" id="ARBA00022801"/>
    </source>
</evidence>
<sequence>MSTGSYRIDYHSHILPEMDDGPKDRETAVEMLHLLREQGILTVYATPHYYRHQETVEDFLERRGRAAGMLEKEAEVLGLKLLLGAEIHIEQQISELAKIDALVYENTRSVLLEFPWRGFENWMLEEAEAICWRYKLIPVFAHLERYLNLFSKEEIQRILDVPAGVIQINTESLKKWKVRRWARRLLNEGYPIIFGSDCHNLGDRRPKKPPFYTKKLLKEAETF</sequence>
<evidence type="ECO:0000256" key="4">
    <source>
        <dbReference type="ARBA" id="ARBA00022912"/>
    </source>
</evidence>
<comment type="catalytic activity">
    <reaction evidence="5">
        <text>O-phospho-L-tyrosyl-[protein] + H2O = L-tyrosyl-[protein] + phosphate</text>
        <dbReference type="Rhea" id="RHEA:10684"/>
        <dbReference type="Rhea" id="RHEA-COMP:10136"/>
        <dbReference type="Rhea" id="RHEA-COMP:20101"/>
        <dbReference type="ChEBI" id="CHEBI:15377"/>
        <dbReference type="ChEBI" id="CHEBI:43474"/>
        <dbReference type="ChEBI" id="CHEBI:46858"/>
        <dbReference type="ChEBI" id="CHEBI:61978"/>
        <dbReference type="EC" id="3.1.3.48"/>
    </reaction>
</comment>
<name>A0A9D2N0G8_9FIRM</name>
<evidence type="ECO:0000256" key="1">
    <source>
        <dbReference type="ARBA" id="ARBA00005750"/>
    </source>
</evidence>
<evidence type="ECO:0000256" key="2">
    <source>
        <dbReference type="ARBA" id="ARBA00013064"/>
    </source>
</evidence>
<dbReference type="GO" id="GO:0004725">
    <property type="term" value="F:protein tyrosine phosphatase activity"/>
    <property type="evidence" value="ECO:0007669"/>
    <property type="project" value="UniProtKB-EC"/>
</dbReference>
<dbReference type="InterPro" id="IPR016195">
    <property type="entry name" value="Pol/histidinol_Pase-like"/>
</dbReference>
<evidence type="ECO:0000313" key="6">
    <source>
        <dbReference type="EMBL" id="HJC06749.1"/>
    </source>
</evidence>
<dbReference type="Pfam" id="PF19567">
    <property type="entry name" value="CpsB_CapC"/>
    <property type="match status" value="1"/>
</dbReference>
<protein>
    <recommendedName>
        <fullName evidence="2">protein-tyrosine-phosphatase</fullName>
        <ecNumber evidence="2">3.1.3.48</ecNumber>
    </recommendedName>
</protein>
<dbReference type="EC" id="3.1.3.48" evidence="2"/>
<dbReference type="Proteomes" id="UP000823910">
    <property type="component" value="Unassembled WGS sequence"/>
</dbReference>
<reference evidence="6" key="2">
    <citation type="submission" date="2021-04" db="EMBL/GenBank/DDBJ databases">
        <authorList>
            <person name="Gilroy R."/>
        </authorList>
    </citation>
    <scope>NUCLEOTIDE SEQUENCE</scope>
    <source>
        <strain evidence="6">CHK180-15479</strain>
    </source>
</reference>
<comment type="caution">
    <text evidence="6">The sequence shown here is derived from an EMBL/GenBank/DDBJ whole genome shotgun (WGS) entry which is preliminary data.</text>
</comment>
<proteinExistence type="inferred from homology"/>
<organism evidence="6 7">
    <name type="scientific">Candidatus Enterocloster excrementipullorum</name>
    <dbReference type="NCBI Taxonomy" id="2838559"/>
    <lineage>
        <taxon>Bacteria</taxon>
        <taxon>Bacillati</taxon>
        <taxon>Bacillota</taxon>
        <taxon>Clostridia</taxon>
        <taxon>Lachnospirales</taxon>
        <taxon>Lachnospiraceae</taxon>
        <taxon>Enterocloster</taxon>
    </lineage>
</organism>
<dbReference type="SUPFAM" id="SSF89550">
    <property type="entry name" value="PHP domain-like"/>
    <property type="match status" value="1"/>
</dbReference>
<evidence type="ECO:0000313" key="7">
    <source>
        <dbReference type="Proteomes" id="UP000823910"/>
    </source>
</evidence>
<dbReference type="AlphaFoldDB" id="A0A9D2N0G8"/>
<keyword evidence="3" id="KW-0378">Hydrolase</keyword>